<dbReference type="GO" id="GO:0004810">
    <property type="term" value="F:CCA tRNA nucleotidyltransferase activity"/>
    <property type="evidence" value="ECO:0007669"/>
    <property type="project" value="InterPro"/>
</dbReference>
<reference evidence="5" key="1">
    <citation type="journal article" date="2020" name="mSystems">
        <title>Genome- and Community-Level Interaction Insights into Carbon Utilization and Element Cycling Functions of Hydrothermarchaeota in Hydrothermal Sediment.</title>
        <authorList>
            <person name="Zhou Z."/>
            <person name="Liu Y."/>
            <person name="Xu W."/>
            <person name="Pan J."/>
            <person name="Luo Z.H."/>
            <person name="Li M."/>
        </authorList>
    </citation>
    <scope>NUCLEOTIDE SEQUENCE [LARGE SCALE GENOMIC DNA]</scope>
    <source>
        <strain evidence="5">SpSt-774</strain>
    </source>
</reference>
<dbReference type="EMBL" id="DTGZ01000024">
    <property type="protein sequence ID" value="HGV96923.1"/>
    <property type="molecule type" value="Genomic_DNA"/>
</dbReference>
<gene>
    <name evidence="5" type="ORF">ENV60_01320</name>
</gene>
<accession>A0A7C4TG01</accession>
<evidence type="ECO:0000313" key="5">
    <source>
        <dbReference type="EMBL" id="HGV96923.1"/>
    </source>
</evidence>
<feature type="domain" description="NFACT protein RNA binding" evidence="4">
    <location>
        <begin position="216"/>
        <end position="312"/>
    </location>
</feature>
<comment type="caution">
    <text evidence="5">The sequence shown here is derived from an EMBL/GenBank/DDBJ whole genome shotgun (WGS) entry which is preliminary data.</text>
</comment>
<evidence type="ECO:0000259" key="4">
    <source>
        <dbReference type="Pfam" id="PF18297"/>
    </source>
</evidence>
<evidence type="ECO:0000256" key="2">
    <source>
        <dbReference type="ARBA" id="ARBA00022840"/>
    </source>
</evidence>
<dbReference type="Gene3D" id="3.40.50.620">
    <property type="entry name" value="HUPs"/>
    <property type="match status" value="1"/>
</dbReference>
<dbReference type="AlphaFoldDB" id="A0A7C4TG01"/>
<dbReference type="GO" id="GO:0005524">
    <property type="term" value="F:ATP binding"/>
    <property type="evidence" value="ECO:0007669"/>
    <property type="project" value="UniProtKB-KW"/>
</dbReference>
<sequence>MKAVVLYSGGLDSSLALGLIKKMGAKVFPLHIKHEFLPISSPPEVLNLKSIDATKEMIEIVKNPHYGYGKNLNPCIDCRILMLKKAKEYMESIKADFVVTGEVLDQRPMSQRMETLLLIEKKANLEGLVVRPLSGALLPPTIPEKMGLIKRKDLLSIRGRSRKIELTLAKELNITNFLPPGGGCLLTDSRFAQRLADLMRYEVEITQEDIILLKLGRHFRLSPGARLIVGREKEENERLEKLLNSRAILLFVPDTGSPNAILIGDNDLLKTAAEITARYSDKRNERMVEVCYKEREKIGRIKVKPSRDEDLRNLRI</sequence>
<dbReference type="InterPro" id="IPR014729">
    <property type="entry name" value="Rossmann-like_a/b/a_fold"/>
</dbReference>
<name>A0A7C4TG01_UNCW3</name>
<dbReference type="PANTHER" id="PTHR11933:SF6">
    <property type="entry name" value="THIL AANH DOMAIN-CONTAINING PROTEIN"/>
    <property type="match status" value="1"/>
</dbReference>
<feature type="domain" description="Thil AANH" evidence="3">
    <location>
        <begin position="2"/>
        <end position="135"/>
    </location>
</feature>
<dbReference type="InterPro" id="IPR059101">
    <property type="entry name" value="NFACT-R_2"/>
</dbReference>
<dbReference type="Pfam" id="PF18297">
    <property type="entry name" value="NFACT-R_2"/>
    <property type="match status" value="1"/>
</dbReference>
<dbReference type="SUPFAM" id="SSF52402">
    <property type="entry name" value="Adenine nucleotide alpha hydrolases-like"/>
    <property type="match status" value="1"/>
</dbReference>
<organism evidence="5">
    <name type="scientific">candidate division WOR-3 bacterium</name>
    <dbReference type="NCBI Taxonomy" id="2052148"/>
    <lineage>
        <taxon>Bacteria</taxon>
        <taxon>Bacteria division WOR-3</taxon>
    </lineage>
</organism>
<protein>
    <submittedName>
        <fullName evidence="5">DUF814 domain-containing protein</fullName>
    </submittedName>
</protein>
<evidence type="ECO:0000256" key="1">
    <source>
        <dbReference type="ARBA" id="ARBA00022741"/>
    </source>
</evidence>
<keyword evidence="1" id="KW-0547">Nucleotide-binding</keyword>
<proteinExistence type="predicted"/>
<keyword evidence="2" id="KW-0067">ATP-binding</keyword>
<evidence type="ECO:0000259" key="3">
    <source>
        <dbReference type="Pfam" id="PF02568"/>
    </source>
</evidence>
<dbReference type="Pfam" id="PF02568">
    <property type="entry name" value="ThiI"/>
    <property type="match status" value="1"/>
</dbReference>
<dbReference type="InterPro" id="IPR020536">
    <property type="entry name" value="ThiI_AANH"/>
</dbReference>
<dbReference type="PANTHER" id="PTHR11933">
    <property type="entry name" value="TRNA 5-METHYLAMINOMETHYL-2-THIOURIDYLATE -METHYLTRANSFERASE"/>
    <property type="match status" value="1"/>
</dbReference>